<organism evidence="2 3">
    <name type="scientific">Parasponia andersonii</name>
    <name type="common">Sponia andersonii</name>
    <dbReference type="NCBI Taxonomy" id="3476"/>
    <lineage>
        <taxon>Eukaryota</taxon>
        <taxon>Viridiplantae</taxon>
        <taxon>Streptophyta</taxon>
        <taxon>Embryophyta</taxon>
        <taxon>Tracheophyta</taxon>
        <taxon>Spermatophyta</taxon>
        <taxon>Magnoliopsida</taxon>
        <taxon>eudicotyledons</taxon>
        <taxon>Gunneridae</taxon>
        <taxon>Pentapetalae</taxon>
        <taxon>rosids</taxon>
        <taxon>fabids</taxon>
        <taxon>Rosales</taxon>
        <taxon>Cannabaceae</taxon>
        <taxon>Parasponia</taxon>
    </lineage>
</organism>
<name>A0A2P5BI86_PARAD</name>
<dbReference type="Proteomes" id="UP000237105">
    <property type="component" value="Unassembled WGS sequence"/>
</dbReference>
<feature type="region of interest" description="Disordered" evidence="1">
    <location>
        <begin position="171"/>
        <end position="193"/>
    </location>
</feature>
<protein>
    <submittedName>
        <fullName evidence="2">Uncharacterized protein</fullName>
    </submittedName>
</protein>
<comment type="caution">
    <text evidence="2">The sequence shown here is derived from an EMBL/GenBank/DDBJ whole genome shotgun (WGS) entry which is preliminary data.</text>
</comment>
<dbReference type="PANTHER" id="PTHR31903">
    <property type="entry name" value="F12F1.11-RELATED"/>
    <property type="match status" value="1"/>
</dbReference>
<proteinExistence type="predicted"/>
<feature type="compositionally biased region" description="Low complexity" evidence="1">
    <location>
        <begin position="171"/>
        <end position="180"/>
    </location>
</feature>
<accession>A0A2P5BI86</accession>
<gene>
    <name evidence="2" type="ORF">PanWU01x14_237000</name>
</gene>
<dbReference type="EMBL" id="JXTB01000276">
    <property type="protein sequence ID" value="PON48505.1"/>
    <property type="molecule type" value="Genomic_DNA"/>
</dbReference>
<dbReference type="OrthoDB" id="1937859at2759"/>
<dbReference type="STRING" id="3476.A0A2P5BI86"/>
<evidence type="ECO:0000313" key="2">
    <source>
        <dbReference type="EMBL" id="PON48505.1"/>
    </source>
</evidence>
<dbReference type="PANTHER" id="PTHR31903:SF12">
    <property type="match status" value="1"/>
</dbReference>
<sequence length="217" mass="23506">MKNYKLYKKGKVNPSSVSSSSSIDDHFALLPAAILTLIAALSLEDKQVLAYLISCSNSSKKNTQKGSKLGDAGNHGGDHYPAFNCDCFRCYKSFWARWDASPNRQLIHEIIEAYEEDLLKKNKLIDKSPKTKRTHRRRVARVCDEPSVVVVDSGSGQGLVKQEIGAEKSSAGKVAGDVAGAGDGADEDGEVGSEKGSALRRLWGFIGEKVSAVWNMG</sequence>
<keyword evidence="3" id="KW-1185">Reference proteome</keyword>
<evidence type="ECO:0000256" key="1">
    <source>
        <dbReference type="SAM" id="MobiDB-lite"/>
    </source>
</evidence>
<reference evidence="3" key="1">
    <citation type="submission" date="2016-06" db="EMBL/GenBank/DDBJ databases">
        <title>Parallel loss of symbiosis genes in relatives of nitrogen-fixing non-legume Parasponia.</title>
        <authorList>
            <person name="Van Velzen R."/>
            <person name="Holmer R."/>
            <person name="Bu F."/>
            <person name="Rutten L."/>
            <person name="Van Zeijl A."/>
            <person name="Liu W."/>
            <person name="Santuari L."/>
            <person name="Cao Q."/>
            <person name="Sharma T."/>
            <person name="Shen D."/>
            <person name="Roswanjaya Y."/>
            <person name="Wardhani T."/>
            <person name="Kalhor M.S."/>
            <person name="Jansen J."/>
            <person name="Van den Hoogen J."/>
            <person name="Gungor B."/>
            <person name="Hartog M."/>
            <person name="Hontelez J."/>
            <person name="Verver J."/>
            <person name="Yang W.-C."/>
            <person name="Schijlen E."/>
            <person name="Repin R."/>
            <person name="Schilthuizen M."/>
            <person name="Schranz E."/>
            <person name="Heidstra R."/>
            <person name="Miyata K."/>
            <person name="Fedorova E."/>
            <person name="Kohlen W."/>
            <person name="Bisseling T."/>
            <person name="Smit S."/>
            <person name="Geurts R."/>
        </authorList>
    </citation>
    <scope>NUCLEOTIDE SEQUENCE [LARGE SCALE GENOMIC DNA]</scope>
    <source>
        <strain evidence="3">cv. WU1-14</strain>
    </source>
</reference>
<dbReference type="AlphaFoldDB" id="A0A2P5BI86"/>
<evidence type="ECO:0000313" key="3">
    <source>
        <dbReference type="Proteomes" id="UP000237105"/>
    </source>
</evidence>